<dbReference type="EMBL" id="BLAL01000221">
    <property type="protein sequence ID" value="GES93098.1"/>
    <property type="molecule type" value="Genomic_DNA"/>
</dbReference>
<proteinExistence type="predicted"/>
<dbReference type="Proteomes" id="UP000615446">
    <property type="component" value="Unassembled WGS sequence"/>
</dbReference>
<evidence type="ECO:0000313" key="2">
    <source>
        <dbReference type="EMBL" id="GES93098.1"/>
    </source>
</evidence>
<feature type="region of interest" description="Disordered" evidence="1">
    <location>
        <begin position="97"/>
        <end position="227"/>
    </location>
</feature>
<feature type="region of interest" description="Disordered" evidence="1">
    <location>
        <begin position="44"/>
        <end position="64"/>
    </location>
</feature>
<protein>
    <submittedName>
        <fullName evidence="2">Uncharacterized protein</fullName>
    </submittedName>
</protein>
<gene>
    <name evidence="2" type="ORF">RCL2_001985400</name>
</gene>
<dbReference type="AlphaFoldDB" id="A0A8H3LQN3"/>
<feature type="compositionally biased region" description="Basic and acidic residues" evidence="1">
    <location>
        <begin position="99"/>
        <end position="126"/>
    </location>
</feature>
<feature type="compositionally biased region" description="Basic and acidic residues" evidence="1">
    <location>
        <begin position="44"/>
        <end position="62"/>
    </location>
</feature>
<reference evidence="2" key="1">
    <citation type="submission" date="2019-10" db="EMBL/GenBank/DDBJ databases">
        <title>Conservation and host-specific expression of non-tandemly repeated heterogenous ribosome RNA gene in arbuscular mycorrhizal fungi.</title>
        <authorList>
            <person name="Maeda T."/>
            <person name="Kobayashi Y."/>
            <person name="Nakagawa T."/>
            <person name="Ezawa T."/>
            <person name="Yamaguchi K."/>
            <person name="Bino T."/>
            <person name="Nishimoto Y."/>
            <person name="Shigenobu S."/>
            <person name="Kawaguchi M."/>
        </authorList>
    </citation>
    <scope>NUCLEOTIDE SEQUENCE</scope>
    <source>
        <strain evidence="2">HR1</strain>
    </source>
</reference>
<evidence type="ECO:0000313" key="3">
    <source>
        <dbReference type="Proteomes" id="UP000615446"/>
    </source>
</evidence>
<organism evidence="2 3">
    <name type="scientific">Rhizophagus clarus</name>
    <dbReference type="NCBI Taxonomy" id="94130"/>
    <lineage>
        <taxon>Eukaryota</taxon>
        <taxon>Fungi</taxon>
        <taxon>Fungi incertae sedis</taxon>
        <taxon>Mucoromycota</taxon>
        <taxon>Glomeromycotina</taxon>
        <taxon>Glomeromycetes</taxon>
        <taxon>Glomerales</taxon>
        <taxon>Glomeraceae</taxon>
        <taxon>Rhizophagus</taxon>
    </lineage>
</organism>
<sequence length="227" mass="25991">MSTKSRKQQKIECYLTSLELIANSKTEINQRREKAQELLKLYKEGNRPDKKKAREWDSERSRKQVHIHQPTINGTVSGTINSIGTINSVSGTINGGAFDLKRSDQGEQTKRDPHTKRDTKIEDYFQHEQAQPPHTPQHRIFSCGASKGSRNDESEAGLEQPCTPENIESSKRTRENEEQGWVQRKEIRVDNTEDGSILFDGSVLPRPPRPPNFIPSDDENKMEFTFE</sequence>
<dbReference type="OrthoDB" id="2310747at2759"/>
<accession>A0A8H3LQN3</accession>
<name>A0A8H3LQN3_9GLOM</name>
<feature type="compositionally biased region" description="Basic and acidic residues" evidence="1">
    <location>
        <begin position="218"/>
        <end position="227"/>
    </location>
</feature>
<evidence type="ECO:0000256" key="1">
    <source>
        <dbReference type="SAM" id="MobiDB-lite"/>
    </source>
</evidence>
<comment type="caution">
    <text evidence="2">The sequence shown here is derived from an EMBL/GenBank/DDBJ whole genome shotgun (WGS) entry which is preliminary data.</text>
</comment>
<feature type="compositionally biased region" description="Basic and acidic residues" evidence="1">
    <location>
        <begin position="168"/>
        <end position="191"/>
    </location>
</feature>